<reference evidence="2" key="1">
    <citation type="submission" date="2023-03" db="EMBL/GenBank/DDBJ databases">
        <title>Andean soil-derived lignocellulolytic bacterial consortium as a source of novel taxa and putative plastic-active enzymes.</title>
        <authorList>
            <person name="Diaz-Garcia L."/>
            <person name="Chuvochina M."/>
            <person name="Feuerriegel G."/>
            <person name="Bunk B."/>
            <person name="Sproer C."/>
            <person name="Streit W.R."/>
            <person name="Rodriguez L.M."/>
            <person name="Overmann J."/>
            <person name="Jimenez D.J."/>
        </authorList>
    </citation>
    <scope>NUCLEOTIDE SEQUENCE</scope>
    <source>
        <strain evidence="2">MAG 7</strain>
    </source>
</reference>
<evidence type="ECO:0000313" key="2">
    <source>
        <dbReference type="EMBL" id="WEK33589.1"/>
    </source>
</evidence>
<sequence>MKKLLIPALLLATAFLAGCFKDKGNYDYHDINEITISGIRSSYGVLRNVDLLQIEPGLVMTDEGTDPARFQYDWVVMKGTTFLDTLGHDRTLSAVVDLPADSYVLWYRILDKQTRMVWRAKTTLTVGDAFSKGLMLIGEDASGNVEADMLVMVSSDTVLRKNILAQSGLPPLQGPVELMHTSGSELYKRLWLMTRSGSYFLDRSSLKADVNNRFGNLIVTSDNIDKTKLDPIQLAPQLRDSVGNTGSTIYRAVLCSNGLIYAGSPLINGGDYYTNAINRESGDFATTFKAAPFLFYPIQSMSSIVWYDTDNDRFMAYTNWAQSVSAPLTDNSGLFPWDQRAAGRKFVYGENTRNTDGGTSTQTNSFALLKNSSNEYFIYKFFASASPVKRGYYEVKPMAVDFGNADFYAFSSRRSVVFYSIGNKLYAYDYNPGNERFYEMPGFGTDEITMLKFDTQINGPVNSLFVATYNAETGGTLRRYALDLLDPNTVQLIPQSEHVATGLLKVRNMSWRANN</sequence>
<dbReference type="AlphaFoldDB" id="A0AAJ6BFE0"/>
<keyword evidence="1" id="KW-0732">Signal</keyword>
<dbReference type="Pfam" id="PF16407">
    <property type="entry name" value="PKD_2"/>
    <property type="match status" value="1"/>
</dbReference>
<dbReference type="PROSITE" id="PS51257">
    <property type="entry name" value="PROKAR_LIPOPROTEIN"/>
    <property type="match status" value="1"/>
</dbReference>
<protein>
    <submittedName>
        <fullName evidence="2">PKD-like family lipoprotein</fullName>
    </submittedName>
</protein>
<dbReference type="EMBL" id="CP119311">
    <property type="protein sequence ID" value="WEK33589.1"/>
    <property type="molecule type" value="Genomic_DNA"/>
</dbReference>
<feature type="signal peptide" evidence="1">
    <location>
        <begin position="1"/>
        <end position="17"/>
    </location>
</feature>
<keyword evidence="2" id="KW-0449">Lipoprotein</keyword>
<organism evidence="2 3">
    <name type="scientific">Candidatus Pseudobacter hemicellulosilyticus</name>
    <dbReference type="NCBI Taxonomy" id="3121375"/>
    <lineage>
        <taxon>Bacteria</taxon>
        <taxon>Pseudomonadati</taxon>
        <taxon>Bacteroidota</taxon>
        <taxon>Chitinophagia</taxon>
        <taxon>Chitinophagales</taxon>
        <taxon>Chitinophagaceae</taxon>
        <taxon>Pseudobacter</taxon>
    </lineage>
</organism>
<proteinExistence type="predicted"/>
<gene>
    <name evidence="2" type="ORF">P0Y53_13945</name>
</gene>
<dbReference type="InterPro" id="IPR032183">
    <property type="entry name" value="PKD-like"/>
</dbReference>
<feature type="chain" id="PRO_5042540482" evidence="1">
    <location>
        <begin position="18"/>
        <end position="515"/>
    </location>
</feature>
<accession>A0AAJ6BFE0</accession>
<dbReference type="Proteomes" id="UP001220610">
    <property type="component" value="Chromosome"/>
</dbReference>
<evidence type="ECO:0000313" key="3">
    <source>
        <dbReference type="Proteomes" id="UP001220610"/>
    </source>
</evidence>
<evidence type="ECO:0000256" key="1">
    <source>
        <dbReference type="SAM" id="SignalP"/>
    </source>
</evidence>
<name>A0AAJ6BFE0_9BACT</name>